<dbReference type="Pfam" id="PF18029">
    <property type="entry name" value="Glyoxalase_6"/>
    <property type="match status" value="2"/>
</dbReference>
<dbReference type="Proteomes" id="UP001500449">
    <property type="component" value="Unassembled WGS sequence"/>
</dbReference>
<evidence type="ECO:0000313" key="2">
    <source>
        <dbReference type="EMBL" id="GAA1841572.1"/>
    </source>
</evidence>
<reference evidence="2 3" key="1">
    <citation type="journal article" date="2019" name="Int. J. Syst. Evol. Microbiol.">
        <title>The Global Catalogue of Microorganisms (GCM) 10K type strain sequencing project: providing services to taxonomists for standard genome sequencing and annotation.</title>
        <authorList>
            <consortium name="The Broad Institute Genomics Platform"/>
            <consortium name="The Broad Institute Genome Sequencing Center for Infectious Disease"/>
            <person name="Wu L."/>
            <person name="Ma J."/>
        </authorList>
    </citation>
    <scope>NUCLEOTIDE SEQUENCE [LARGE SCALE GENOMIC DNA]</scope>
    <source>
        <strain evidence="2 3">JCM 16009</strain>
    </source>
</reference>
<proteinExistence type="predicted"/>
<dbReference type="EMBL" id="BAAAQK010000005">
    <property type="protein sequence ID" value="GAA1841572.1"/>
    <property type="molecule type" value="Genomic_DNA"/>
</dbReference>
<dbReference type="InterPro" id="IPR041581">
    <property type="entry name" value="Glyoxalase_6"/>
</dbReference>
<dbReference type="PANTHER" id="PTHR35908:SF1">
    <property type="entry name" value="CONSERVED PROTEIN"/>
    <property type="match status" value="1"/>
</dbReference>
<feature type="domain" description="VOC" evidence="1">
    <location>
        <begin position="4"/>
        <end position="118"/>
    </location>
</feature>
<comment type="caution">
    <text evidence="2">The sequence shown here is derived from an EMBL/GenBank/DDBJ whole genome shotgun (WGS) entry which is preliminary data.</text>
</comment>
<dbReference type="PROSITE" id="PS51819">
    <property type="entry name" value="VOC"/>
    <property type="match status" value="1"/>
</dbReference>
<protein>
    <submittedName>
        <fullName evidence="2">VOC family protein</fullName>
    </submittedName>
</protein>
<sequence>MANRLANVNVDCRDPAAVARFWSALLGWPIAHEEPGETDVRSPSAPWTFDLVFAPVPEEKTGKNRVHLDLASDSPTHQLELVERAVALGATPADVGQRGSPWVVLADPEGNEFCVLEPRAEYAACGAIAAVVTDTADPAAAAVFWAEASGMAVAHTGTHAGLRPPPGLPWLEFLPTGEPKTVKHRVHVDVAPEPGGDPAAVVADLRARGATVLDEDHPWTVLADPQGNEFCVLSAAATGP</sequence>
<organism evidence="2 3">
    <name type="scientific">Pseudonocardia ailaonensis</name>
    <dbReference type="NCBI Taxonomy" id="367279"/>
    <lineage>
        <taxon>Bacteria</taxon>
        <taxon>Bacillati</taxon>
        <taxon>Actinomycetota</taxon>
        <taxon>Actinomycetes</taxon>
        <taxon>Pseudonocardiales</taxon>
        <taxon>Pseudonocardiaceae</taxon>
        <taxon>Pseudonocardia</taxon>
    </lineage>
</organism>
<dbReference type="InterPro" id="IPR037523">
    <property type="entry name" value="VOC_core"/>
</dbReference>
<gene>
    <name evidence="2" type="ORF">GCM10009836_21200</name>
</gene>
<accession>A0ABN2MXW9</accession>
<dbReference type="RefSeq" id="WP_344415028.1">
    <property type="nucleotide sequence ID" value="NZ_BAAAQK010000005.1"/>
</dbReference>
<dbReference type="Gene3D" id="3.10.180.10">
    <property type="entry name" value="2,3-Dihydroxybiphenyl 1,2-Dioxygenase, domain 1"/>
    <property type="match status" value="2"/>
</dbReference>
<name>A0ABN2MXW9_9PSEU</name>
<keyword evidence="3" id="KW-1185">Reference proteome</keyword>
<dbReference type="SUPFAM" id="SSF54593">
    <property type="entry name" value="Glyoxalase/Bleomycin resistance protein/Dihydroxybiphenyl dioxygenase"/>
    <property type="match status" value="2"/>
</dbReference>
<evidence type="ECO:0000259" key="1">
    <source>
        <dbReference type="PROSITE" id="PS51819"/>
    </source>
</evidence>
<evidence type="ECO:0000313" key="3">
    <source>
        <dbReference type="Proteomes" id="UP001500449"/>
    </source>
</evidence>
<dbReference type="PANTHER" id="PTHR35908">
    <property type="entry name" value="HYPOTHETICAL FUSION PROTEIN"/>
    <property type="match status" value="1"/>
</dbReference>
<dbReference type="InterPro" id="IPR029068">
    <property type="entry name" value="Glyas_Bleomycin-R_OHBP_Dase"/>
</dbReference>